<evidence type="ECO:0000313" key="2">
    <source>
        <dbReference type="Proteomes" id="UP001242480"/>
    </source>
</evidence>
<organism evidence="1 2">
    <name type="scientific">Labrys wisconsinensis</name>
    <dbReference type="NCBI Taxonomy" id="425677"/>
    <lineage>
        <taxon>Bacteria</taxon>
        <taxon>Pseudomonadati</taxon>
        <taxon>Pseudomonadota</taxon>
        <taxon>Alphaproteobacteria</taxon>
        <taxon>Hyphomicrobiales</taxon>
        <taxon>Xanthobacteraceae</taxon>
        <taxon>Labrys</taxon>
    </lineage>
</organism>
<dbReference type="EMBL" id="JAUSVX010000031">
    <property type="protein sequence ID" value="MDQ0475191.1"/>
    <property type="molecule type" value="Genomic_DNA"/>
</dbReference>
<accession>A0ABU0JLL4</accession>
<evidence type="ECO:0000313" key="1">
    <source>
        <dbReference type="EMBL" id="MDQ0475191.1"/>
    </source>
</evidence>
<gene>
    <name evidence="1" type="ORF">QO011_008233</name>
</gene>
<reference evidence="1 2" key="1">
    <citation type="submission" date="2023-07" db="EMBL/GenBank/DDBJ databases">
        <title>Genomic Encyclopedia of Type Strains, Phase IV (KMG-IV): sequencing the most valuable type-strain genomes for metagenomic binning, comparative biology and taxonomic classification.</title>
        <authorList>
            <person name="Goeker M."/>
        </authorList>
    </citation>
    <scope>NUCLEOTIDE SEQUENCE [LARGE SCALE GENOMIC DNA]</scope>
    <source>
        <strain evidence="1 2">DSM 19619</strain>
    </source>
</reference>
<comment type="caution">
    <text evidence="1">The sequence shown here is derived from an EMBL/GenBank/DDBJ whole genome shotgun (WGS) entry which is preliminary data.</text>
</comment>
<sequence>MTITIAWERRLSTYSELVFCSDSRLNGGGNIDVCQKIFPLPREDAAIGFCGSTLIAYPIIHQFSSYIKHYKKNLDRALDGTELPKRFCDLANNFLKSYIDPVNLVEELRETSFLIGCFSWRLKRPIISRITYDNGPKIYVAASARFPKSKSKNLSSGGQFSIIGDLRNQFFDTLASYINYTDCKNFDMEPFSALSEMLSNSTYVDRRGPHRGVIGGAPQILKVYPFLRTIEFAVFWPSKIGGKLYLNGRETFDYEKIHVPHLDSKSLDVHYPLGEIGNSAPDPVVTF</sequence>
<proteinExistence type="predicted"/>
<dbReference type="RefSeq" id="WP_307286072.1">
    <property type="nucleotide sequence ID" value="NZ_JAUSVX010000031.1"/>
</dbReference>
<protein>
    <submittedName>
        <fullName evidence="1">Uncharacterized protein</fullName>
    </submittedName>
</protein>
<dbReference type="Proteomes" id="UP001242480">
    <property type="component" value="Unassembled WGS sequence"/>
</dbReference>
<name>A0ABU0JLL4_9HYPH</name>
<keyword evidence="2" id="KW-1185">Reference proteome</keyword>